<dbReference type="InterPro" id="IPR011009">
    <property type="entry name" value="Kinase-like_dom_sf"/>
</dbReference>
<dbReference type="SUPFAM" id="SSF56112">
    <property type="entry name" value="Protein kinase-like (PK-like)"/>
    <property type="match status" value="1"/>
</dbReference>
<evidence type="ECO:0000313" key="1">
    <source>
        <dbReference type="EMBL" id="CAK0867073.1"/>
    </source>
</evidence>
<dbReference type="Proteomes" id="UP001189429">
    <property type="component" value="Unassembled WGS sequence"/>
</dbReference>
<comment type="caution">
    <text evidence="1">The sequence shown here is derived from an EMBL/GenBank/DDBJ whole genome shotgun (WGS) entry which is preliminary data.</text>
</comment>
<proteinExistence type="predicted"/>
<gene>
    <name evidence="1" type="ORF">PCOR1329_LOCUS54091</name>
</gene>
<organism evidence="1 2">
    <name type="scientific">Prorocentrum cordatum</name>
    <dbReference type="NCBI Taxonomy" id="2364126"/>
    <lineage>
        <taxon>Eukaryota</taxon>
        <taxon>Sar</taxon>
        <taxon>Alveolata</taxon>
        <taxon>Dinophyceae</taxon>
        <taxon>Prorocentrales</taxon>
        <taxon>Prorocentraceae</taxon>
        <taxon>Prorocentrum</taxon>
    </lineage>
</organism>
<evidence type="ECO:0000313" key="2">
    <source>
        <dbReference type="Proteomes" id="UP001189429"/>
    </source>
</evidence>
<protein>
    <recommendedName>
        <fullName evidence="3">Non-specific serine/threonine protein kinase</fullName>
    </recommendedName>
</protein>
<dbReference type="Gene3D" id="1.10.510.10">
    <property type="entry name" value="Transferase(Phosphotransferase) domain 1"/>
    <property type="match status" value="1"/>
</dbReference>
<dbReference type="EMBL" id="CAUYUJ010016605">
    <property type="protein sequence ID" value="CAK0867073.1"/>
    <property type="molecule type" value="Genomic_DNA"/>
</dbReference>
<name>A0ABN9V2T4_9DINO</name>
<accession>A0ABN9V2T4</accession>
<reference evidence="1" key="1">
    <citation type="submission" date="2023-10" db="EMBL/GenBank/DDBJ databases">
        <authorList>
            <person name="Chen Y."/>
            <person name="Shah S."/>
            <person name="Dougan E. K."/>
            <person name="Thang M."/>
            <person name="Chan C."/>
        </authorList>
    </citation>
    <scope>NUCLEOTIDE SEQUENCE [LARGE SCALE GENOMIC DNA]</scope>
</reference>
<keyword evidence="2" id="KW-1185">Reference proteome</keyword>
<sequence>MVYFMLFGELPYIPQEVTPKAAMAATRAGVPEPRYLTTAHRIRGSDGTSFCRDLLQREPTQRCSATGALGHPYFNAMFDAKKGPAMIDTQKHAGSVRVRHAGVGRRERVLFEFQRAGRLGRRCVAGFVHRRLITRAHRRCRQPGLGAASSSSS</sequence>
<evidence type="ECO:0008006" key="3">
    <source>
        <dbReference type="Google" id="ProtNLM"/>
    </source>
</evidence>